<proteinExistence type="predicted"/>
<protein>
    <submittedName>
        <fullName evidence="1">Uncharacterized protein</fullName>
    </submittedName>
</protein>
<comment type="caution">
    <text evidence="1">The sequence shown here is derived from an EMBL/GenBank/DDBJ whole genome shotgun (WGS) entry which is preliminary data.</text>
</comment>
<evidence type="ECO:0000313" key="2">
    <source>
        <dbReference type="Proteomes" id="UP000015354"/>
    </source>
</evidence>
<dbReference type="AlphaFoldDB" id="S9TM61"/>
<evidence type="ECO:0000313" key="1">
    <source>
        <dbReference type="EMBL" id="EPY17879.1"/>
    </source>
</evidence>
<keyword evidence="2" id="KW-1185">Reference proteome</keyword>
<reference evidence="1 2" key="1">
    <citation type="journal article" date="2013" name="PLoS ONE">
        <title>Predicting the Proteins of Angomonas deanei, Strigomonas culicis and Their Respective Endosymbionts Reveals New Aspects of the Trypanosomatidae Family.</title>
        <authorList>
            <person name="Motta M.C."/>
            <person name="Martins A.C."/>
            <person name="de Souza S.S."/>
            <person name="Catta-Preta C.M."/>
            <person name="Silva R."/>
            <person name="Klein C.C."/>
            <person name="de Almeida L.G."/>
            <person name="de Lima Cunha O."/>
            <person name="Ciapina L.P."/>
            <person name="Brocchi M."/>
            <person name="Colabardini A.C."/>
            <person name="de Araujo Lima B."/>
            <person name="Machado C.R."/>
            <person name="de Almeida Soares C.M."/>
            <person name="Probst C.M."/>
            <person name="de Menezes C.B."/>
            <person name="Thompson C.E."/>
            <person name="Bartholomeu D.C."/>
            <person name="Gradia D.F."/>
            <person name="Pavoni D.P."/>
            <person name="Grisard E.C."/>
            <person name="Fantinatti-Garboggini F."/>
            <person name="Marchini F.K."/>
            <person name="Rodrigues-Luiz G.F."/>
            <person name="Wagner G."/>
            <person name="Goldman G.H."/>
            <person name="Fietto J.L."/>
            <person name="Elias M.C."/>
            <person name="Goldman M.H."/>
            <person name="Sagot M.F."/>
            <person name="Pereira M."/>
            <person name="Stoco P.H."/>
            <person name="de Mendonca-Neto R.P."/>
            <person name="Teixeira S.M."/>
            <person name="Maciel T.E."/>
            <person name="de Oliveira Mendes T.A."/>
            <person name="Urmenyi T.P."/>
            <person name="de Souza W."/>
            <person name="Schenkman S."/>
            <person name="de Vasconcelos A.T."/>
        </authorList>
    </citation>
    <scope>NUCLEOTIDE SEQUENCE [LARGE SCALE GENOMIC DNA]</scope>
</reference>
<accession>S9TM61</accession>
<gene>
    <name evidence="1" type="ORF">STCU_10351</name>
</gene>
<dbReference type="EMBL" id="ATMH01010238">
    <property type="protein sequence ID" value="EPY17879.1"/>
    <property type="molecule type" value="Genomic_DNA"/>
</dbReference>
<dbReference type="Proteomes" id="UP000015354">
    <property type="component" value="Unassembled WGS sequence"/>
</dbReference>
<name>S9TM61_9TRYP</name>
<sequence length="99" mass="11269">MVQEIMFKKRDSFLAHLSLNTPLYAAAKFVQEAVQQRVGWVKVEFLDVYIEHTLFGMAFNCFAHVVTRMIHAKCTGVQICIDEQFPAVGKDGEVKATFE</sequence>
<organism evidence="1 2">
    <name type="scientific">Strigomonas culicis</name>
    <dbReference type="NCBI Taxonomy" id="28005"/>
    <lineage>
        <taxon>Eukaryota</taxon>
        <taxon>Discoba</taxon>
        <taxon>Euglenozoa</taxon>
        <taxon>Kinetoplastea</taxon>
        <taxon>Metakinetoplastina</taxon>
        <taxon>Trypanosomatida</taxon>
        <taxon>Trypanosomatidae</taxon>
        <taxon>Strigomonadinae</taxon>
        <taxon>Strigomonas</taxon>
    </lineage>
</organism>